<evidence type="ECO:0000259" key="1">
    <source>
        <dbReference type="Pfam" id="PF17767"/>
    </source>
</evidence>
<dbReference type="Proteomes" id="UP001589575">
    <property type="component" value="Unassembled WGS sequence"/>
</dbReference>
<comment type="caution">
    <text evidence="2">The sequence shown here is derived from an EMBL/GenBank/DDBJ whole genome shotgun (WGS) entry which is preliminary data.</text>
</comment>
<evidence type="ECO:0000313" key="3">
    <source>
        <dbReference type="Proteomes" id="UP001589575"/>
    </source>
</evidence>
<dbReference type="SUPFAM" id="SSF54675">
    <property type="entry name" value="Nicotinate/Quinolinate PRTase N-terminal domain-like"/>
    <property type="match status" value="1"/>
</dbReference>
<proteinExistence type="predicted"/>
<keyword evidence="3" id="KW-1185">Reference proteome</keyword>
<reference evidence="2 3" key="1">
    <citation type="submission" date="2024-09" db="EMBL/GenBank/DDBJ databases">
        <authorList>
            <person name="Sun Q."/>
            <person name="Mori K."/>
        </authorList>
    </citation>
    <scope>NUCLEOTIDE SEQUENCE [LARGE SCALE GENOMIC DNA]</scope>
    <source>
        <strain evidence="2 3">CCM 7609</strain>
    </source>
</reference>
<protein>
    <recommendedName>
        <fullName evidence="1">Nicotinate phosphoribosyltransferase N-terminal domain-containing protein</fullName>
    </recommendedName>
</protein>
<dbReference type="Pfam" id="PF17767">
    <property type="entry name" value="NAPRTase_N"/>
    <property type="match status" value="1"/>
</dbReference>
<dbReference type="Gene3D" id="3.20.140.10">
    <property type="entry name" value="nicotinate phosphoribosyltransferase"/>
    <property type="match status" value="1"/>
</dbReference>
<feature type="domain" description="Nicotinate phosphoribosyltransferase N-terminal" evidence="1">
    <location>
        <begin position="1"/>
        <end position="60"/>
    </location>
</feature>
<dbReference type="InterPro" id="IPR040727">
    <property type="entry name" value="NAPRTase_N"/>
</dbReference>
<organism evidence="2 3">
    <name type="scientific">Citricoccus parietis</name>
    <dbReference type="NCBI Taxonomy" id="592307"/>
    <lineage>
        <taxon>Bacteria</taxon>
        <taxon>Bacillati</taxon>
        <taxon>Actinomycetota</taxon>
        <taxon>Actinomycetes</taxon>
        <taxon>Micrococcales</taxon>
        <taxon>Micrococcaceae</taxon>
        <taxon>Citricoccus</taxon>
    </lineage>
</organism>
<name>A0ABV5G9P1_9MICC</name>
<accession>A0ABV5G9P1</accession>
<evidence type="ECO:0000313" key="2">
    <source>
        <dbReference type="EMBL" id="MFB9075178.1"/>
    </source>
</evidence>
<gene>
    <name evidence="2" type="ORF">ACFFX0_29980</name>
</gene>
<dbReference type="EMBL" id="JBHMFI010000019">
    <property type="protein sequence ID" value="MFB9075178.1"/>
    <property type="molecule type" value="Genomic_DNA"/>
</dbReference>
<sequence>MLEKLQFSSDEIEFLRSKGLHPDFLDFLAKFRFKGKVYAPKEGELVFPTNPYSEYKGLCSKPRL</sequence>